<comment type="caution">
    <text evidence="3">The sequence shown here is derived from an EMBL/GenBank/DDBJ whole genome shotgun (WGS) entry which is preliminary data.</text>
</comment>
<keyword evidence="1" id="KW-0732">Signal</keyword>
<keyword evidence="4" id="KW-1185">Reference proteome</keyword>
<dbReference type="InterPro" id="IPR042047">
    <property type="entry name" value="SleB_dom1"/>
</dbReference>
<organism evidence="3 4">
    <name type="scientific">Rhodovibrio sodomensis</name>
    <dbReference type="NCBI Taxonomy" id="1088"/>
    <lineage>
        <taxon>Bacteria</taxon>
        <taxon>Pseudomonadati</taxon>
        <taxon>Pseudomonadota</taxon>
        <taxon>Alphaproteobacteria</taxon>
        <taxon>Rhodospirillales</taxon>
        <taxon>Rhodovibrionaceae</taxon>
        <taxon>Rhodovibrio</taxon>
    </lineage>
</organism>
<feature type="signal peptide" evidence="1">
    <location>
        <begin position="1"/>
        <end position="26"/>
    </location>
</feature>
<dbReference type="RefSeq" id="WP_200339072.1">
    <property type="nucleotide sequence ID" value="NZ_NRRL01000003.1"/>
</dbReference>
<evidence type="ECO:0000259" key="2">
    <source>
        <dbReference type="Pfam" id="PF07486"/>
    </source>
</evidence>
<sequence length="228" mass="24936">MLSIPQWILAACVACLTCLFSIPLLAEGRDPVCAIDDFDCRAFTDQLPGFMTPIDPTPGGPTAPYQIGDTVLQLDPFGLERQRRCLAAAVFGEARGEVEAGMEAVVWVIKNRISDPDYPATPCAVIGQRAQFEFLTQDPRFSGLRKAIESGSLPPRVVPRNRIEASSLFIARALAFQAMAGNLSKDPTAGATHFLAPEIMNQRGGLPDWAQIYPTTMEIGAHRFYRRP</sequence>
<feature type="domain" description="Cell wall hydrolase SleB" evidence="2">
    <location>
        <begin position="96"/>
        <end position="225"/>
    </location>
</feature>
<dbReference type="InterPro" id="IPR011105">
    <property type="entry name" value="Cell_wall_hydrolase_SleB"/>
</dbReference>
<accession>A0ABS1DAR9</accession>
<dbReference type="Pfam" id="PF07486">
    <property type="entry name" value="Hydrolase_2"/>
    <property type="match status" value="1"/>
</dbReference>
<feature type="chain" id="PRO_5045047876" description="Cell wall hydrolase SleB domain-containing protein" evidence="1">
    <location>
        <begin position="27"/>
        <end position="228"/>
    </location>
</feature>
<dbReference type="Proteomes" id="UP001296873">
    <property type="component" value="Unassembled WGS sequence"/>
</dbReference>
<reference evidence="3 4" key="1">
    <citation type="journal article" date="2020" name="Microorganisms">
        <title>Osmotic Adaptation and Compatible Solute Biosynthesis of Phototrophic Bacteria as Revealed from Genome Analyses.</title>
        <authorList>
            <person name="Imhoff J.F."/>
            <person name="Rahn T."/>
            <person name="Kunzel S."/>
            <person name="Keller A."/>
            <person name="Neulinger S.C."/>
        </authorList>
    </citation>
    <scope>NUCLEOTIDE SEQUENCE [LARGE SCALE GENOMIC DNA]</scope>
    <source>
        <strain evidence="3 4">DSM 9895</strain>
    </source>
</reference>
<proteinExistence type="predicted"/>
<evidence type="ECO:0000313" key="4">
    <source>
        <dbReference type="Proteomes" id="UP001296873"/>
    </source>
</evidence>
<protein>
    <recommendedName>
        <fullName evidence="2">Cell wall hydrolase SleB domain-containing protein</fullName>
    </recommendedName>
</protein>
<evidence type="ECO:0000256" key="1">
    <source>
        <dbReference type="SAM" id="SignalP"/>
    </source>
</evidence>
<dbReference type="Gene3D" id="1.10.10.2520">
    <property type="entry name" value="Cell wall hydrolase SleB, domain 1"/>
    <property type="match status" value="1"/>
</dbReference>
<dbReference type="EMBL" id="NRRL01000003">
    <property type="protein sequence ID" value="MBK1667012.1"/>
    <property type="molecule type" value="Genomic_DNA"/>
</dbReference>
<gene>
    <name evidence="3" type="ORF">CKO28_03005</name>
</gene>
<evidence type="ECO:0000313" key="3">
    <source>
        <dbReference type="EMBL" id="MBK1667012.1"/>
    </source>
</evidence>
<name>A0ABS1DAR9_9PROT</name>